<reference evidence="3 4" key="1">
    <citation type="submission" date="2024-09" db="EMBL/GenBank/DDBJ databases">
        <authorList>
            <person name="Sun Q."/>
            <person name="Mori K."/>
        </authorList>
    </citation>
    <scope>NUCLEOTIDE SEQUENCE [LARGE SCALE GENOMIC DNA]</scope>
    <source>
        <strain evidence="3 4">CGMCC 1.15906</strain>
    </source>
</reference>
<protein>
    <submittedName>
        <fullName evidence="3">Polysaccharide deacetylase family protein</fullName>
        <ecNumber evidence="3">3.-.-.-</ecNumber>
    </submittedName>
</protein>
<organism evidence="3 4">
    <name type="scientific">Kribbella deserti</name>
    <dbReference type="NCBI Taxonomy" id="1926257"/>
    <lineage>
        <taxon>Bacteria</taxon>
        <taxon>Bacillati</taxon>
        <taxon>Actinomycetota</taxon>
        <taxon>Actinomycetes</taxon>
        <taxon>Propionibacteriales</taxon>
        <taxon>Kribbellaceae</taxon>
        <taxon>Kribbella</taxon>
    </lineage>
</organism>
<keyword evidence="1" id="KW-0732">Signal</keyword>
<dbReference type="PANTHER" id="PTHR10587:SF137">
    <property type="entry name" value="4-DEOXY-4-FORMAMIDO-L-ARABINOSE-PHOSPHOUNDECAPRENOL DEFORMYLASE ARND-RELATED"/>
    <property type="match status" value="1"/>
</dbReference>
<gene>
    <name evidence="3" type="ORF">ACFFGN_17670</name>
</gene>
<evidence type="ECO:0000259" key="2">
    <source>
        <dbReference type="PROSITE" id="PS51677"/>
    </source>
</evidence>
<comment type="caution">
    <text evidence="3">The sequence shown here is derived from an EMBL/GenBank/DDBJ whole genome shotgun (WGS) entry which is preliminary data.</text>
</comment>
<dbReference type="InterPro" id="IPR002509">
    <property type="entry name" value="NODB_dom"/>
</dbReference>
<dbReference type="PANTHER" id="PTHR10587">
    <property type="entry name" value="GLYCOSYL TRANSFERASE-RELATED"/>
    <property type="match status" value="1"/>
</dbReference>
<dbReference type="Gene3D" id="3.20.20.370">
    <property type="entry name" value="Glycoside hydrolase/deacetylase"/>
    <property type="match status" value="1"/>
</dbReference>
<dbReference type="InterPro" id="IPR050248">
    <property type="entry name" value="Polysacc_deacetylase_ArnD"/>
</dbReference>
<sequence length="228" mass="24173">MKKTFAGLIALTATAAVAFGGLTAAADSSAKAKAPVAPPVAAAAAPAVSAAPKVVYLTFDDGPDKTWTPKVLGVLAKHKVKATFFVLGRNSKSQPTLLRKERAAGHTIGNHSVTHANLPKLSRTRLRQEIRGGVRSKCFRPPYGATNARVHAEIKAAGMRQVLWSVDPQDWARPGATKIAQRVLSNVRPGAVVLMHDAGGNRAQTVIALDKVIRTLKARGYVFRSLSC</sequence>
<feature type="chain" id="PRO_5045101285" evidence="1">
    <location>
        <begin position="19"/>
        <end position="228"/>
    </location>
</feature>
<evidence type="ECO:0000313" key="3">
    <source>
        <dbReference type="EMBL" id="MFC0625911.1"/>
    </source>
</evidence>
<dbReference type="GO" id="GO:0016787">
    <property type="term" value="F:hydrolase activity"/>
    <property type="evidence" value="ECO:0007669"/>
    <property type="project" value="UniProtKB-KW"/>
</dbReference>
<dbReference type="EC" id="3.-.-.-" evidence="3"/>
<dbReference type="Pfam" id="PF01522">
    <property type="entry name" value="Polysacc_deac_1"/>
    <property type="match status" value="1"/>
</dbReference>
<dbReference type="CDD" id="cd10917">
    <property type="entry name" value="CE4_NodB_like_6s_7s"/>
    <property type="match status" value="1"/>
</dbReference>
<dbReference type="RefSeq" id="WP_380048837.1">
    <property type="nucleotide sequence ID" value="NZ_JBHLTC010000019.1"/>
</dbReference>
<feature type="signal peptide" evidence="1">
    <location>
        <begin position="1"/>
        <end position="18"/>
    </location>
</feature>
<name>A0ABV6QPI5_9ACTN</name>
<keyword evidence="4" id="KW-1185">Reference proteome</keyword>
<dbReference type="EMBL" id="JBHLTC010000019">
    <property type="protein sequence ID" value="MFC0625911.1"/>
    <property type="molecule type" value="Genomic_DNA"/>
</dbReference>
<dbReference type="Proteomes" id="UP001589890">
    <property type="component" value="Unassembled WGS sequence"/>
</dbReference>
<evidence type="ECO:0000313" key="4">
    <source>
        <dbReference type="Proteomes" id="UP001589890"/>
    </source>
</evidence>
<proteinExistence type="predicted"/>
<keyword evidence="3" id="KW-0378">Hydrolase</keyword>
<dbReference type="SUPFAM" id="SSF88713">
    <property type="entry name" value="Glycoside hydrolase/deacetylase"/>
    <property type="match status" value="1"/>
</dbReference>
<dbReference type="PROSITE" id="PS51677">
    <property type="entry name" value="NODB"/>
    <property type="match status" value="1"/>
</dbReference>
<feature type="domain" description="NodB homology" evidence="2">
    <location>
        <begin position="53"/>
        <end position="224"/>
    </location>
</feature>
<accession>A0ABV6QPI5</accession>
<evidence type="ECO:0000256" key="1">
    <source>
        <dbReference type="SAM" id="SignalP"/>
    </source>
</evidence>
<dbReference type="InterPro" id="IPR011330">
    <property type="entry name" value="Glyco_hydro/deAcase_b/a-brl"/>
</dbReference>